<proteinExistence type="predicted"/>
<dbReference type="SMART" id="SM00729">
    <property type="entry name" value="Elp3"/>
    <property type="match status" value="1"/>
</dbReference>
<dbReference type="GO" id="GO:0046872">
    <property type="term" value="F:metal ion binding"/>
    <property type="evidence" value="ECO:0007669"/>
    <property type="project" value="UniProtKB-KW"/>
</dbReference>
<evidence type="ECO:0000313" key="8">
    <source>
        <dbReference type="EMBL" id="RAO79134.1"/>
    </source>
</evidence>
<dbReference type="InterPro" id="IPR007197">
    <property type="entry name" value="rSAM"/>
</dbReference>
<dbReference type="InterPro" id="IPR058240">
    <property type="entry name" value="rSAM_sf"/>
</dbReference>
<evidence type="ECO:0000259" key="7">
    <source>
        <dbReference type="PROSITE" id="PS51918"/>
    </source>
</evidence>
<dbReference type="CDD" id="cd01335">
    <property type="entry name" value="Radical_SAM"/>
    <property type="match status" value="1"/>
</dbReference>
<dbReference type="Proteomes" id="UP000249782">
    <property type="component" value="Unassembled WGS sequence"/>
</dbReference>
<dbReference type="GO" id="GO:0051539">
    <property type="term" value="F:4 iron, 4 sulfur cluster binding"/>
    <property type="evidence" value="ECO:0007669"/>
    <property type="project" value="UniProtKB-KW"/>
</dbReference>
<evidence type="ECO:0000256" key="5">
    <source>
        <dbReference type="ARBA" id="ARBA00023004"/>
    </source>
</evidence>
<keyword evidence="4" id="KW-0479">Metal-binding</keyword>
<dbReference type="SUPFAM" id="SSF102114">
    <property type="entry name" value="Radical SAM enzymes"/>
    <property type="match status" value="1"/>
</dbReference>
<organism evidence="8 9">
    <name type="scientific">Methanothermobacter tenebrarum</name>
    <dbReference type="NCBI Taxonomy" id="680118"/>
    <lineage>
        <taxon>Archaea</taxon>
        <taxon>Methanobacteriati</taxon>
        <taxon>Methanobacteriota</taxon>
        <taxon>Methanomada group</taxon>
        <taxon>Methanobacteria</taxon>
        <taxon>Methanobacteriales</taxon>
        <taxon>Methanobacteriaceae</taxon>
        <taxon>Methanothermobacter</taxon>
    </lineage>
</organism>
<feature type="domain" description="Radical SAM core" evidence="7">
    <location>
        <begin position="38"/>
        <end position="285"/>
    </location>
</feature>
<dbReference type="InterPro" id="IPR005909">
    <property type="entry name" value="RaSEA"/>
</dbReference>
<comment type="caution">
    <text evidence="8">The sequence shown here is derived from an EMBL/GenBank/DDBJ whole genome shotgun (WGS) entry which is preliminary data.</text>
</comment>
<dbReference type="PANTHER" id="PTHR11135:SF0">
    <property type="entry name" value="ELONGATOR COMPLEX PROTEIN 3"/>
    <property type="match status" value="1"/>
</dbReference>
<dbReference type="GO" id="GO:0003824">
    <property type="term" value="F:catalytic activity"/>
    <property type="evidence" value="ECO:0007669"/>
    <property type="project" value="InterPro"/>
</dbReference>
<evidence type="ECO:0000256" key="4">
    <source>
        <dbReference type="ARBA" id="ARBA00022723"/>
    </source>
</evidence>
<dbReference type="PROSITE" id="PS51918">
    <property type="entry name" value="RADICAL_SAM"/>
    <property type="match status" value="1"/>
</dbReference>
<protein>
    <submittedName>
        <fullName evidence="8">TIGR01210 family radical SAM protein</fullName>
    </submittedName>
</protein>
<name>A0A328PI76_9EURY</name>
<evidence type="ECO:0000256" key="2">
    <source>
        <dbReference type="ARBA" id="ARBA00022485"/>
    </source>
</evidence>
<comment type="cofactor">
    <cofactor evidence="1">
        <name>[4Fe-4S] cluster</name>
        <dbReference type="ChEBI" id="CHEBI:49883"/>
    </cofactor>
</comment>
<dbReference type="Gene3D" id="3.80.30.20">
    <property type="entry name" value="tm_1862 like domain"/>
    <property type="match status" value="1"/>
</dbReference>
<dbReference type="EMBL" id="QLOE01000004">
    <property type="protein sequence ID" value="RAO79134.1"/>
    <property type="molecule type" value="Genomic_DNA"/>
</dbReference>
<keyword evidence="9" id="KW-1185">Reference proteome</keyword>
<reference evidence="8 9" key="1">
    <citation type="submission" date="2018-06" db="EMBL/GenBank/DDBJ databases">
        <title>Draft genome sequence of hyperthermophilic methanogen Methanothermobacter tenebrarum sp. MCM-B 1447.</title>
        <authorList>
            <person name="Pore S.D."/>
            <person name="Dagar S."/>
            <person name="Dhakephalkar P.K."/>
        </authorList>
    </citation>
    <scope>NUCLEOTIDE SEQUENCE [LARGE SCALE GENOMIC DNA]</scope>
    <source>
        <strain evidence="8 9">MCM B 1447</strain>
    </source>
</reference>
<dbReference type="AlphaFoldDB" id="A0A328PI76"/>
<gene>
    <name evidence="8" type="ORF">DPC56_04210</name>
</gene>
<keyword evidence="3" id="KW-0949">S-adenosyl-L-methionine</keyword>
<keyword evidence="2" id="KW-0004">4Fe-4S</keyword>
<keyword evidence="5" id="KW-0408">Iron</keyword>
<dbReference type="GO" id="GO:0002926">
    <property type="term" value="P:tRNA wobble base 5-methoxycarbonylmethyl-2-thiouridinylation"/>
    <property type="evidence" value="ECO:0007669"/>
    <property type="project" value="TreeGrafter"/>
</dbReference>
<dbReference type="PIRSF" id="PIRSF004954">
    <property type="entry name" value="Radical_SAM"/>
    <property type="match status" value="1"/>
</dbReference>
<evidence type="ECO:0000313" key="9">
    <source>
        <dbReference type="Proteomes" id="UP000249782"/>
    </source>
</evidence>
<keyword evidence="6" id="KW-0411">Iron-sulfur</keyword>
<accession>A0A328PI76</accession>
<dbReference type="PANTHER" id="PTHR11135">
    <property type="entry name" value="HISTONE ACETYLTRANSFERASE-RELATED"/>
    <property type="match status" value="1"/>
</dbReference>
<evidence type="ECO:0000256" key="3">
    <source>
        <dbReference type="ARBA" id="ARBA00022691"/>
    </source>
</evidence>
<sequence length="356" mass="41021">MMKELALKTRKKAIKRIRRKSPEELATTWCQEDLLYSGRGKAIFMILPTRGCSWALSQSGGCTMCSYLSDSLLEDIKAEKLNKIFIDLISQYKIKEKTAVKIFISGSFLNPEEFPEESRKFILEHLNEIDKIEEIIIESRPEYVNKKILIECCNHAPNKILEVSIGLETADDYTRKYKINKGFTKKDFERAIRTIKSLKKDFNIKSKAYILIKPILTSEKEAIQDAINSAVYAEKIGVDRISFCPSTIHKGTVMEELWKKGSYKPPWIWSLIEIINNTRKNLKIPTIMDTSGLGTPRGPYNCKKCNTKLKKMIIESNLTQKIIPTIKCNCYNRWIAEKELGNFTRSTTEIKYQAYG</sequence>
<dbReference type="NCBIfam" id="TIGR01210">
    <property type="entry name" value="archaeosine biosynthesis radical SAM protein RaSEA"/>
    <property type="match status" value="1"/>
</dbReference>
<evidence type="ECO:0000256" key="1">
    <source>
        <dbReference type="ARBA" id="ARBA00001966"/>
    </source>
</evidence>
<dbReference type="OrthoDB" id="105445at2157"/>
<dbReference type="InterPro" id="IPR023404">
    <property type="entry name" value="rSAM_horseshoe"/>
</dbReference>
<dbReference type="GO" id="GO:0005737">
    <property type="term" value="C:cytoplasm"/>
    <property type="evidence" value="ECO:0007669"/>
    <property type="project" value="TreeGrafter"/>
</dbReference>
<dbReference type="InterPro" id="IPR039661">
    <property type="entry name" value="ELP3"/>
</dbReference>
<evidence type="ECO:0000256" key="6">
    <source>
        <dbReference type="ARBA" id="ARBA00023014"/>
    </source>
</evidence>
<dbReference type="InterPro" id="IPR006638">
    <property type="entry name" value="Elp3/MiaA/NifB-like_rSAM"/>
</dbReference>